<dbReference type="InterPro" id="IPR036869">
    <property type="entry name" value="J_dom_sf"/>
</dbReference>
<dbReference type="CDD" id="cd06257">
    <property type="entry name" value="DnaJ"/>
    <property type="match status" value="1"/>
</dbReference>
<name>A0A7S1B9M1_9STRA</name>
<reference evidence="3" key="1">
    <citation type="submission" date="2021-01" db="EMBL/GenBank/DDBJ databases">
        <authorList>
            <person name="Corre E."/>
            <person name="Pelletier E."/>
            <person name="Niang G."/>
            <person name="Scheremetjew M."/>
            <person name="Finn R."/>
            <person name="Kale V."/>
            <person name="Holt S."/>
            <person name="Cochrane G."/>
            <person name="Meng A."/>
            <person name="Brown T."/>
            <person name="Cohen L."/>
        </authorList>
    </citation>
    <scope>NUCLEOTIDE SEQUENCE</scope>
    <source>
        <strain evidence="3">308</strain>
    </source>
</reference>
<evidence type="ECO:0000256" key="1">
    <source>
        <dbReference type="SAM" id="MobiDB-lite"/>
    </source>
</evidence>
<protein>
    <recommendedName>
        <fullName evidence="2">J domain-containing protein</fullName>
    </recommendedName>
</protein>
<dbReference type="Gene3D" id="1.10.287.110">
    <property type="entry name" value="DnaJ domain"/>
    <property type="match status" value="1"/>
</dbReference>
<dbReference type="InterPro" id="IPR052423">
    <property type="entry name" value="EMIR"/>
</dbReference>
<dbReference type="PROSITE" id="PS50076">
    <property type="entry name" value="DNAJ_2"/>
    <property type="match status" value="1"/>
</dbReference>
<proteinExistence type="predicted"/>
<sequence length="675" mass="71719">MVGVESSFISHNSGDGGAIAAAAAGQLSSSQAADDEAPRKTNLSEMGGASFISTASAPSAPGGNPPVGYPTTNMNNNEMKFGGMSEEEIEHLREGGEVFDSLFSTRRPKDAAAGLSSGIKSVARGTVAGAVSLVAMPIAGAKQDGVGGFFSGLASGLVSAVALPATGIAVGAYQVARGVGNSADAMTASKEGKTWDEEKREWVFYLLDDDRTEIEKIEAEIEQNAGSTHGGEGGDERKVKDREYYDLLGVSTNATASDVKKAYYKEARKCHPDKCPGDPDAANKFQALGAAYHTLSNEQLRASYDKNGKPDSSDASGLLDDQIDPKIFFAVMFGSHLVEPYIGELWISSTADTILKDIGASNYEESFDPTNDLGAIHSKSSKESREAAKRKQRKREVTCAINLRERIRPYVEGELSAEVFATSCEKEAENIGEGAFGGVFLATMGFTLKLEAEEYIGFRKSPFVSVEGHWARMQKSAQASKQNLALAGAGIKAARLGQQAMKEVEAVKRKKQEAQQAATAPAEGAKDTAADSEPSEEEKIDAEQAAFAAEKLEESLPVIVELAWAFNVKDIDKTIKNICRKLFADASANMEERLARAQAVRILGMEFMKVGETATAKEGDNNKTASSIKSRAEVAVMTTLAKAQGQEVSDEDTESLIRQAKEAAGLRAAAKPPTA</sequence>
<evidence type="ECO:0000313" key="3">
    <source>
        <dbReference type="EMBL" id="CAD8879579.1"/>
    </source>
</evidence>
<gene>
    <name evidence="3" type="ORF">CHYS00102_LOCUS6763</name>
</gene>
<dbReference type="InterPro" id="IPR026894">
    <property type="entry name" value="DnaJ_X"/>
</dbReference>
<dbReference type="Pfam" id="PF00226">
    <property type="entry name" value="DnaJ"/>
    <property type="match status" value="1"/>
</dbReference>
<evidence type="ECO:0000259" key="2">
    <source>
        <dbReference type="PROSITE" id="PS50076"/>
    </source>
</evidence>
<organism evidence="3">
    <name type="scientific">Corethron hystrix</name>
    <dbReference type="NCBI Taxonomy" id="216773"/>
    <lineage>
        <taxon>Eukaryota</taxon>
        <taxon>Sar</taxon>
        <taxon>Stramenopiles</taxon>
        <taxon>Ochrophyta</taxon>
        <taxon>Bacillariophyta</taxon>
        <taxon>Coscinodiscophyceae</taxon>
        <taxon>Corethrophycidae</taxon>
        <taxon>Corethrales</taxon>
        <taxon>Corethraceae</taxon>
        <taxon>Corethron</taxon>
    </lineage>
</organism>
<dbReference type="PRINTS" id="PR00625">
    <property type="entry name" value="JDOMAIN"/>
</dbReference>
<feature type="region of interest" description="Disordered" evidence="1">
    <location>
        <begin position="371"/>
        <end position="391"/>
    </location>
</feature>
<feature type="compositionally biased region" description="Basic and acidic residues" evidence="1">
    <location>
        <begin position="380"/>
        <end position="389"/>
    </location>
</feature>
<accession>A0A7S1B9M1</accession>
<dbReference type="PANTHER" id="PTHR44094">
    <property type="entry name" value="DNAJ HEAT SHOCK N-TERMINAL DOMAIN-CONTAINING PROTEIN"/>
    <property type="match status" value="1"/>
</dbReference>
<dbReference type="Pfam" id="PF14308">
    <property type="entry name" value="DnaJ-X"/>
    <property type="match status" value="1"/>
</dbReference>
<feature type="region of interest" description="Disordered" evidence="1">
    <location>
        <begin position="508"/>
        <end position="539"/>
    </location>
</feature>
<dbReference type="AlphaFoldDB" id="A0A7S1B9M1"/>
<feature type="compositionally biased region" description="Low complexity" evidence="1">
    <location>
        <begin position="514"/>
        <end position="523"/>
    </location>
</feature>
<dbReference type="SMART" id="SM00271">
    <property type="entry name" value="DnaJ"/>
    <property type="match status" value="1"/>
</dbReference>
<dbReference type="InterPro" id="IPR001623">
    <property type="entry name" value="DnaJ_domain"/>
</dbReference>
<feature type="region of interest" description="Disordered" evidence="1">
    <location>
        <begin position="24"/>
        <end position="47"/>
    </location>
</feature>
<feature type="domain" description="J" evidence="2">
    <location>
        <begin position="243"/>
        <end position="308"/>
    </location>
</feature>
<dbReference type="SUPFAM" id="SSF46565">
    <property type="entry name" value="Chaperone J-domain"/>
    <property type="match status" value="1"/>
</dbReference>
<dbReference type="PANTHER" id="PTHR44094:SF8">
    <property type="entry name" value="DNAJ HEAT SHOCK N-TERMINAL DOMAIN-CONTAINING PROTEIN-RELATED"/>
    <property type="match status" value="1"/>
</dbReference>
<dbReference type="EMBL" id="HBFR01009313">
    <property type="protein sequence ID" value="CAD8879579.1"/>
    <property type="molecule type" value="Transcribed_RNA"/>
</dbReference>